<accession>A0A934WP15</accession>
<keyword evidence="3" id="KW-1185">Reference proteome</keyword>
<name>A0A934WP15_9BURK</name>
<reference evidence="2" key="2">
    <citation type="submission" date="2021-01" db="EMBL/GenBank/DDBJ databases">
        <authorList>
            <person name="Kang M."/>
        </authorList>
    </citation>
    <scope>NUCLEOTIDE SEQUENCE</scope>
    <source>
        <strain evidence="2">KACC 17527</strain>
    </source>
</reference>
<reference evidence="2" key="1">
    <citation type="journal article" date="2012" name="J. Microbiol. Biotechnol.">
        <title>Ramlibacter ginsenosidimutans sp. nov., with ginsenoside-converting activity.</title>
        <authorList>
            <person name="Wang L."/>
            <person name="An D.S."/>
            <person name="Kim S.G."/>
            <person name="Jin F.X."/>
            <person name="Kim S.C."/>
            <person name="Lee S.T."/>
            <person name="Im W.T."/>
        </authorList>
    </citation>
    <scope>NUCLEOTIDE SEQUENCE</scope>
    <source>
        <strain evidence="2">KACC 17527</strain>
    </source>
</reference>
<sequence length="54" mass="5477">MAGRWIVLLATAALLSACASAPDQPAQRQAWNGGIWNSVLGYVGPANSVIVGGP</sequence>
<feature type="signal peptide" evidence="1">
    <location>
        <begin position="1"/>
        <end position="21"/>
    </location>
</feature>
<protein>
    <submittedName>
        <fullName evidence="2">Uncharacterized protein</fullName>
    </submittedName>
</protein>
<proteinExistence type="predicted"/>
<gene>
    <name evidence="2" type="ORF">JJB11_18605</name>
</gene>
<comment type="caution">
    <text evidence="2">The sequence shown here is derived from an EMBL/GenBank/DDBJ whole genome shotgun (WGS) entry which is preliminary data.</text>
</comment>
<dbReference type="EMBL" id="JAEPWM010000008">
    <property type="protein sequence ID" value="MBK6008118.1"/>
    <property type="molecule type" value="Genomic_DNA"/>
</dbReference>
<dbReference type="Proteomes" id="UP000630528">
    <property type="component" value="Unassembled WGS sequence"/>
</dbReference>
<dbReference type="PROSITE" id="PS51257">
    <property type="entry name" value="PROKAR_LIPOPROTEIN"/>
    <property type="match status" value="1"/>
</dbReference>
<evidence type="ECO:0000313" key="3">
    <source>
        <dbReference type="Proteomes" id="UP000630528"/>
    </source>
</evidence>
<feature type="chain" id="PRO_5038141529" evidence="1">
    <location>
        <begin position="22"/>
        <end position="54"/>
    </location>
</feature>
<evidence type="ECO:0000313" key="2">
    <source>
        <dbReference type="EMBL" id="MBK6008118.1"/>
    </source>
</evidence>
<dbReference type="AlphaFoldDB" id="A0A934WP15"/>
<evidence type="ECO:0000256" key="1">
    <source>
        <dbReference type="SAM" id="SignalP"/>
    </source>
</evidence>
<organism evidence="2 3">
    <name type="scientific">Ramlibacter ginsenosidimutans</name>
    <dbReference type="NCBI Taxonomy" id="502333"/>
    <lineage>
        <taxon>Bacteria</taxon>
        <taxon>Pseudomonadati</taxon>
        <taxon>Pseudomonadota</taxon>
        <taxon>Betaproteobacteria</taxon>
        <taxon>Burkholderiales</taxon>
        <taxon>Comamonadaceae</taxon>
        <taxon>Ramlibacter</taxon>
    </lineage>
</organism>
<keyword evidence="1" id="KW-0732">Signal</keyword>
<dbReference type="RefSeq" id="WP_201174858.1">
    <property type="nucleotide sequence ID" value="NZ_JAEPWM010000008.1"/>
</dbReference>